<evidence type="ECO:0000313" key="10">
    <source>
        <dbReference type="Proteomes" id="UP000050864"/>
    </source>
</evidence>
<dbReference type="EMBL" id="LDJI01000004">
    <property type="protein sequence ID" value="KRG66095.1"/>
    <property type="molecule type" value="Genomic_DNA"/>
</dbReference>
<dbReference type="Pfam" id="PF12804">
    <property type="entry name" value="NTP_transf_3"/>
    <property type="match status" value="1"/>
</dbReference>
<evidence type="ECO:0000256" key="3">
    <source>
        <dbReference type="ARBA" id="ARBA00022723"/>
    </source>
</evidence>
<proteinExistence type="predicted"/>
<evidence type="ECO:0000256" key="2">
    <source>
        <dbReference type="ARBA" id="ARBA00022679"/>
    </source>
</evidence>
<dbReference type="PANTHER" id="PTHR19136:SF81">
    <property type="entry name" value="MOLYBDENUM COFACTOR GUANYLYLTRANSFERASE"/>
    <property type="match status" value="1"/>
</dbReference>
<keyword evidence="10" id="KW-1185">Reference proteome</keyword>
<dbReference type="InterPro" id="IPR013482">
    <property type="entry name" value="Molybde_CF_guanTrfase"/>
</dbReference>
<keyword evidence="1" id="KW-0963">Cytoplasm</keyword>
<dbReference type="Gene3D" id="3.90.550.10">
    <property type="entry name" value="Spore Coat Polysaccharide Biosynthesis Protein SpsA, Chain A"/>
    <property type="match status" value="1"/>
</dbReference>
<dbReference type="GO" id="GO:1902758">
    <property type="term" value="P:bis(molybdopterin guanine dinucleotide)molybdenum biosynthetic process"/>
    <property type="evidence" value="ECO:0007669"/>
    <property type="project" value="TreeGrafter"/>
</dbReference>
<evidence type="ECO:0000256" key="7">
    <source>
        <dbReference type="ARBA" id="ARBA00023150"/>
    </source>
</evidence>
<dbReference type="SUPFAM" id="SSF53448">
    <property type="entry name" value="Nucleotide-diphospho-sugar transferases"/>
    <property type="match status" value="1"/>
</dbReference>
<keyword evidence="6" id="KW-0342">GTP-binding</keyword>
<dbReference type="GO" id="GO:0016779">
    <property type="term" value="F:nucleotidyltransferase activity"/>
    <property type="evidence" value="ECO:0007669"/>
    <property type="project" value="TreeGrafter"/>
</dbReference>
<dbReference type="GO" id="GO:0005525">
    <property type="term" value="F:GTP binding"/>
    <property type="evidence" value="ECO:0007669"/>
    <property type="project" value="UniProtKB-KW"/>
</dbReference>
<feature type="domain" description="MobA-like NTP transferase" evidence="8">
    <location>
        <begin position="3"/>
        <end position="142"/>
    </location>
</feature>
<dbReference type="PATRIC" id="fig|405444.3.peg.2911"/>
<keyword evidence="3" id="KW-0479">Metal-binding</keyword>
<dbReference type="STRING" id="405444.ABB26_02500"/>
<keyword evidence="5" id="KW-0460">Magnesium</keyword>
<evidence type="ECO:0000259" key="8">
    <source>
        <dbReference type="Pfam" id="PF12804"/>
    </source>
</evidence>
<dbReference type="GO" id="GO:0046872">
    <property type="term" value="F:metal ion binding"/>
    <property type="evidence" value="ECO:0007669"/>
    <property type="project" value="UniProtKB-KW"/>
</dbReference>
<dbReference type="InterPro" id="IPR025877">
    <property type="entry name" value="MobA-like_NTP_Trfase"/>
</dbReference>
<dbReference type="Proteomes" id="UP000050864">
    <property type="component" value="Unassembled WGS sequence"/>
</dbReference>
<dbReference type="PANTHER" id="PTHR19136">
    <property type="entry name" value="MOLYBDENUM COFACTOR GUANYLYLTRANSFERASE"/>
    <property type="match status" value="1"/>
</dbReference>
<protein>
    <submittedName>
        <fullName evidence="9">Molybdopterin-guanine dinucleotide biosynthesis protein MobA</fullName>
    </submittedName>
</protein>
<evidence type="ECO:0000256" key="5">
    <source>
        <dbReference type="ARBA" id="ARBA00022842"/>
    </source>
</evidence>
<organism evidence="9 10">
    <name type="scientific">Stenotrophomonas humi</name>
    <dbReference type="NCBI Taxonomy" id="405444"/>
    <lineage>
        <taxon>Bacteria</taxon>
        <taxon>Pseudomonadati</taxon>
        <taxon>Pseudomonadota</taxon>
        <taxon>Gammaproteobacteria</taxon>
        <taxon>Lysobacterales</taxon>
        <taxon>Lysobacteraceae</taxon>
        <taxon>Stenotrophomonas</taxon>
    </lineage>
</organism>
<evidence type="ECO:0000256" key="1">
    <source>
        <dbReference type="ARBA" id="ARBA00022490"/>
    </source>
</evidence>
<dbReference type="OrthoDB" id="9788394at2"/>
<evidence type="ECO:0000256" key="6">
    <source>
        <dbReference type="ARBA" id="ARBA00023134"/>
    </source>
</evidence>
<evidence type="ECO:0000313" key="9">
    <source>
        <dbReference type="EMBL" id="KRG66095.1"/>
    </source>
</evidence>
<sequence>MAGIVLAGGLSSRMGRDKALLPWRGQTLLAHMYGLLERAGAEVVRVSGAYPEFDGVADTVERCGPLGGLFSVAKVLPDGPAWVVPVDMPQLDVALLWQLRDAPQAVCVIFAGQPLPMRLNIDEACRTLLESMIQNPDGPRSLQALQRRLGVLELPVPAAAGSFLVNCNTPEQWEELAS</sequence>
<name>A0A0R0C8Y1_9GAMM</name>
<gene>
    <name evidence="9" type="ORF">ABB26_02500</name>
</gene>
<dbReference type="CDD" id="cd02503">
    <property type="entry name" value="MobA"/>
    <property type="match status" value="1"/>
</dbReference>
<keyword evidence="7" id="KW-0501">Molybdenum cofactor biosynthesis</keyword>
<keyword evidence="2" id="KW-0808">Transferase</keyword>
<dbReference type="InterPro" id="IPR029044">
    <property type="entry name" value="Nucleotide-diphossugar_trans"/>
</dbReference>
<keyword evidence="4" id="KW-0547">Nucleotide-binding</keyword>
<dbReference type="AlphaFoldDB" id="A0A0R0C8Y1"/>
<reference evidence="9 10" key="1">
    <citation type="submission" date="2015-05" db="EMBL/GenBank/DDBJ databases">
        <title>Genome sequencing and analysis of members of genus Stenotrophomonas.</title>
        <authorList>
            <person name="Patil P.P."/>
            <person name="Midha S."/>
            <person name="Patil P.B."/>
        </authorList>
    </citation>
    <scope>NUCLEOTIDE SEQUENCE [LARGE SCALE GENOMIC DNA]</scope>
    <source>
        <strain evidence="9 10">DSM 18929</strain>
    </source>
</reference>
<accession>A0A0R0C8Y1</accession>
<evidence type="ECO:0000256" key="4">
    <source>
        <dbReference type="ARBA" id="ARBA00022741"/>
    </source>
</evidence>
<comment type="caution">
    <text evidence="9">The sequence shown here is derived from an EMBL/GenBank/DDBJ whole genome shotgun (WGS) entry which is preliminary data.</text>
</comment>